<keyword evidence="4" id="KW-0804">Transcription</keyword>
<dbReference type="InterPro" id="IPR001789">
    <property type="entry name" value="Sig_transdc_resp-reg_receiver"/>
</dbReference>
<evidence type="ECO:0000256" key="1">
    <source>
        <dbReference type="ARBA" id="ARBA00022553"/>
    </source>
</evidence>
<dbReference type="InterPro" id="IPR039420">
    <property type="entry name" value="WalR-like"/>
</dbReference>
<dbReference type="SMART" id="SM00448">
    <property type="entry name" value="REC"/>
    <property type="match status" value="1"/>
</dbReference>
<protein>
    <recommendedName>
        <fullName evidence="5">Sensory transduction protein RegX3</fullName>
    </recommendedName>
</protein>
<evidence type="ECO:0000259" key="9">
    <source>
        <dbReference type="PROSITE" id="PS51755"/>
    </source>
</evidence>
<gene>
    <name evidence="10" type="ORF">EIY87_23810</name>
</gene>
<organism evidence="10 11">
    <name type="scientific">Amycolatopsis eburnea</name>
    <dbReference type="NCBI Taxonomy" id="2267691"/>
    <lineage>
        <taxon>Bacteria</taxon>
        <taxon>Bacillati</taxon>
        <taxon>Actinomycetota</taxon>
        <taxon>Actinomycetes</taxon>
        <taxon>Pseudonocardiales</taxon>
        <taxon>Pseudonocardiaceae</taxon>
        <taxon>Amycolatopsis</taxon>
    </lineage>
</organism>
<keyword evidence="3 7" id="KW-0238">DNA-binding</keyword>
<evidence type="ECO:0000256" key="4">
    <source>
        <dbReference type="ARBA" id="ARBA00023163"/>
    </source>
</evidence>
<evidence type="ECO:0000256" key="3">
    <source>
        <dbReference type="ARBA" id="ARBA00023125"/>
    </source>
</evidence>
<keyword evidence="2" id="KW-0805">Transcription regulation</keyword>
<feature type="modified residue" description="4-aspartylphosphate" evidence="6">
    <location>
        <position position="34"/>
    </location>
</feature>
<dbReference type="PROSITE" id="PS50110">
    <property type="entry name" value="RESPONSE_REGULATORY"/>
    <property type="match status" value="1"/>
</dbReference>
<dbReference type="EMBL" id="RSEC01000053">
    <property type="protein sequence ID" value="RSD15548.1"/>
    <property type="molecule type" value="Genomic_DNA"/>
</dbReference>
<dbReference type="Proteomes" id="UP000267081">
    <property type="component" value="Unassembled WGS sequence"/>
</dbReference>
<evidence type="ECO:0000256" key="5">
    <source>
        <dbReference type="ARBA" id="ARBA00041201"/>
    </source>
</evidence>
<comment type="caution">
    <text evidence="10">The sequence shown here is derived from an EMBL/GenBank/DDBJ whole genome shotgun (WGS) entry which is preliminary data.</text>
</comment>
<dbReference type="OrthoDB" id="4527530at2"/>
<name>A0A3R9DYI6_9PSEU</name>
<dbReference type="GO" id="GO:0032993">
    <property type="term" value="C:protein-DNA complex"/>
    <property type="evidence" value="ECO:0007669"/>
    <property type="project" value="TreeGrafter"/>
</dbReference>
<dbReference type="SUPFAM" id="SSF46894">
    <property type="entry name" value="C-terminal effector domain of the bipartite response regulators"/>
    <property type="match status" value="1"/>
</dbReference>
<feature type="domain" description="OmpR/PhoB-type" evidence="9">
    <location>
        <begin position="107"/>
        <end position="202"/>
    </location>
</feature>
<sequence length="204" mass="22395">MTAALTRSGFTVRRASSGEDLCNSLDDARVVVLDNPYLSPDEAVTLRQRRTATPLIFLVADTVDDRVRALAQGADDYLVKPFDVAELLARVHAVGRRADRTATRGTIGVLRFGEVELDLDRHEARVAGQPVPLSRKEFAILALLARKPGQTLSRAEILADVWGTAEMATSRSLDVRMATLRAKLGRPQLIQSVRGIGYRLSPDY</sequence>
<dbReference type="Gene3D" id="1.10.10.10">
    <property type="entry name" value="Winged helix-like DNA-binding domain superfamily/Winged helix DNA-binding domain"/>
    <property type="match status" value="1"/>
</dbReference>
<feature type="domain" description="Response regulatory" evidence="8">
    <location>
        <begin position="1"/>
        <end position="95"/>
    </location>
</feature>
<dbReference type="PANTHER" id="PTHR48111:SF72">
    <property type="entry name" value="SENSORY TRANSDUCTION PROTEIN REGX3"/>
    <property type="match status" value="1"/>
</dbReference>
<evidence type="ECO:0000259" key="8">
    <source>
        <dbReference type="PROSITE" id="PS50110"/>
    </source>
</evidence>
<dbReference type="AlphaFoldDB" id="A0A3R9DYI6"/>
<dbReference type="GO" id="GO:0000156">
    <property type="term" value="F:phosphorelay response regulator activity"/>
    <property type="evidence" value="ECO:0007669"/>
    <property type="project" value="TreeGrafter"/>
</dbReference>
<keyword evidence="11" id="KW-1185">Reference proteome</keyword>
<evidence type="ECO:0000313" key="10">
    <source>
        <dbReference type="EMBL" id="RSD15548.1"/>
    </source>
</evidence>
<dbReference type="SMART" id="SM00862">
    <property type="entry name" value="Trans_reg_C"/>
    <property type="match status" value="1"/>
</dbReference>
<accession>A0A3R9DYI6</accession>
<dbReference type="Gene3D" id="3.40.50.2300">
    <property type="match status" value="1"/>
</dbReference>
<evidence type="ECO:0000256" key="6">
    <source>
        <dbReference type="PROSITE-ProRule" id="PRU00169"/>
    </source>
</evidence>
<proteinExistence type="predicted"/>
<feature type="DNA-binding region" description="OmpR/PhoB-type" evidence="7">
    <location>
        <begin position="107"/>
        <end position="202"/>
    </location>
</feature>
<dbReference type="InterPro" id="IPR001867">
    <property type="entry name" value="OmpR/PhoB-type_DNA-bd"/>
</dbReference>
<reference evidence="10 11" key="1">
    <citation type="submission" date="2018-12" db="EMBL/GenBank/DDBJ databases">
        <title>Amycolatopsis eburnea sp. nov. actinomycete associate with arbuscular mycorrhiza fungal spore.</title>
        <authorList>
            <person name="Lumyong S."/>
            <person name="Chaiya L."/>
        </authorList>
    </citation>
    <scope>NUCLEOTIDE SEQUENCE [LARGE SCALE GENOMIC DNA]</scope>
    <source>
        <strain evidence="10 11">GLM-1</strain>
    </source>
</reference>
<dbReference type="InterPro" id="IPR011006">
    <property type="entry name" value="CheY-like_superfamily"/>
</dbReference>
<dbReference type="InterPro" id="IPR036388">
    <property type="entry name" value="WH-like_DNA-bd_sf"/>
</dbReference>
<dbReference type="GO" id="GO:0006355">
    <property type="term" value="P:regulation of DNA-templated transcription"/>
    <property type="evidence" value="ECO:0007669"/>
    <property type="project" value="InterPro"/>
</dbReference>
<evidence type="ECO:0000256" key="7">
    <source>
        <dbReference type="PROSITE-ProRule" id="PRU01091"/>
    </source>
</evidence>
<dbReference type="PROSITE" id="PS51755">
    <property type="entry name" value="OMPR_PHOB"/>
    <property type="match status" value="1"/>
</dbReference>
<dbReference type="CDD" id="cd00383">
    <property type="entry name" value="trans_reg_C"/>
    <property type="match status" value="1"/>
</dbReference>
<dbReference type="SUPFAM" id="SSF52172">
    <property type="entry name" value="CheY-like"/>
    <property type="match status" value="1"/>
</dbReference>
<dbReference type="Pfam" id="PF00486">
    <property type="entry name" value="Trans_reg_C"/>
    <property type="match status" value="1"/>
</dbReference>
<dbReference type="PANTHER" id="PTHR48111">
    <property type="entry name" value="REGULATOR OF RPOS"/>
    <property type="match status" value="1"/>
</dbReference>
<evidence type="ECO:0000313" key="11">
    <source>
        <dbReference type="Proteomes" id="UP000267081"/>
    </source>
</evidence>
<dbReference type="GO" id="GO:0000976">
    <property type="term" value="F:transcription cis-regulatory region binding"/>
    <property type="evidence" value="ECO:0007669"/>
    <property type="project" value="TreeGrafter"/>
</dbReference>
<keyword evidence="1 6" id="KW-0597">Phosphoprotein</keyword>
<dbReference type="InterPro" id="IPR016032">
    <property type="entry name" value="Sig_transdc_resp-reg_C-effctor"/>
</dbReference>
<dbReference type="GO" id="GO:0005829">
    <property type="term" value="C:cytosol"/>
    <property type="evidence" value="ECO:0007669"/>
    <property type="project" value="TreeGrafter"/>
</dbReference>
<dbReference type="Pfam" id="PF00072">
    <property type="entry name" value="Response_reg"/>
    <property type="match status" value="1"/>
</dbReference>
<evidence type="ECO:0000256" key="2">
    <source>
        <dbReference type="ARBA" id="ARBA00023015"/>
    </source>
</evidence>